<dbReference type="PANTHER" id="PTHR34293:SF1">
    <property type="entry name" value="HTH-TYPE TRANSCRIPTIONAL REGULATOR TRMBL2"/>
    <property type="match status" value="1"/>
</dbReference>
<dbReference type="Gene3D" id="1.10.10.10">
    <property type="entry name" value="Winged helix-like DNA-binding domain superfamily/Winged helix DNA-binding domain"/>
    <property type="match status" value="1"/>
</dbReference>
<keyword evidence="1" id="KW-0175">Coiled coil</keyword>
<dbReference type="PATRIC" id="fig|1075402.3.peg.3921"/>
<dbReference type="GO" id="GO:0003677">
    <property type="term" value="F:DNA binding"/>
    <property type="evidence" value="ECO:0007669"/>
    <property type="project" value="InterPro"/>
</dbReference>
<sequence length="348" mass="38593">MRSGGRSDVTDVTLTLYQALRSRGASSFAESVADLGLTPDEIADSRAELVALGLIVPTGTAHDSQLALDDGRSPEEETDAVAVIAPEIALLRLLEREQRRLRERLTEADEAYERLEHLAARFLRAGTLDQAQVEVEVLTDYRRIQQVLEDIADVIQHDLASLHPGALRREIPERALDRDRRQLESGVRVRAVYNRRFASVPEQAEYFRRKVELGVEVRLSPVVPMDMVLADQQFALLPVDPEDTSAGAILARGSALVRSYLALFEYCWHTATSYGEQSTPEQGGDGLTEQQRAALRMLASGMKDEKIARSLGVSLRTVSRVLSELMQELGASSRFEAGVRATRLGWLD</sequence>
<dbReference type="AlphaFoldDB" id="A0A1E7KNZ6"/>
<dbReference type="EMBL" id="LJGU01000095">
    <property type="protein sequence ID" value="OEV05618.1"/>
    <property type="molecule type" value="Genomic_DNA"/>
</dbReference>
<accession>A0A1E7KNZ6</accession>
<dbReference type="Pfam" id="PF00196">
    <property type="entry name" value="GerE"/>
    <property type="match status" value="1"/>
</dbReference>
<evidence type="ECO:0000313" key="4">
    <source>
        <dbReference type="Proteomes" id="UP000176101"/>
    </source>
</evidence>
<name>A0A1E7KNZ6_9ACTN</name>
<feature type="domain" description="HTH luxR-type" evidence="2">
    <location>
        <begin position="280"/>
        <end position="345"/>
    </location>
</feature>
<proteinExistence type="predicted"/>
<dbReference type="OrthoDB" id="4266042at2"/>
<protein>
    <submittedName>
        <fullName evidence="3">Transcriptional regulator</fullName>
    </submittedName>
</protein>
<evidence type="ECO:0000259" key="2">
    <source>
        <dbReference type="PROSITE" id="PS50043"/>
    </source>
</evidence>
<gene>
    <name evidence="3" type="ORF">AN216_02650</name>
</gene>
<dbReference type="InterPro" id="IPR000792">
    <property type="entry name" value="Tscrpt_reg_LuxR_C"/>
</dbReference>
<dbReference type="CDD" id="cd06170">
    <property type="entry name" value="LuxR_C_like"/>
    <property type="match status" value="1"/>
</dbReference>
<dbReference type="STRING" id="1075402.AN216_02650"/>
<organism evidence="3 4">
    <name type="scientific">Streptomyces oceani</name>
    <dbReference type="NCBI Taxonomy" id="1075402"/>
    <lineage>
        <taxon>Bacteria</taxon>
        <taxon>Bacillati</taxon>
        <taxon>Actinomycetota</taxon>
        <taxon>Actinomycetes</taxon>
        <taxon>Kitasatosporales</taxon>
        <taxon>Streptomycetaceae</taxon>
        <taxon>Streptomyces</taxon>
    </lineage>
</organism>
<keyword evidence="4" id="KW-1185">Reference proteome</keyword>
<dbReference type="SMART" id="SM00421">
    <property type="entry name" value="HTH_LUXR"/>
    <property type="match status" value="1"/>
</dbReference>
<dbReference type="InterPro" id="IPR036388">
    <property type="entry name" value="WH-like_DNA-bd_sf"/>
</dbReference>
<dbReference type="Proteomes" id="UP000176101">
    <property type="component" value="Unassembled WGS sequence"/>
</dbReference>
<dbReference type="InterPro" id="IPR051797">
    <property type="entry name" value="TrmB-like"/>
</dbReference>
<dbReference type="PROSITE" id="PS50043">
    <property type="entry name" value="HTH_LUXR_2"/>
    <property type="match status" value="1"/>
</dbReference>
<dbReference type="GO" id="GO:0006355">
    <property type="term" value="P:regulation of DNA-templated transcription"/>
    <property type="evidence" value="ECO:0007669"/>
    <property type="project" value="InterPro"/>
</dbReference>
<feature type="coiled-coil region" evidence="1">
    <location>
        <begin position="91"/>
        <end position="118"/>
    </location>
</feature>
<dbReference type="SUPFAM" id="SSF46894">
    <property type="entry name" value="C-terminal effector domain of the bipartite response regulators"/>
    <property type="match status" value="1"/>
</dbReference>
<dbReference type="PANTHER" id="PTHR34293">
    <property type="entry name" value="HTH-TYPE TRANSCRIPTIONAL REGULATOR TRMBL2"/>
    <property type="match status" value="1"/>
</dbReference>
<comment type="caution">
    <text evidence="3">The sequence shown here is derived from an EMBL/GenBank/DDBJ whole genome shotgun (WGS) entry which is preliminary data.</text>
</comment>
<dbReference type="PRINTS" id="PR00038">
    <property type="entry name" value="HTHLUXR"/>
</dbReference>
<dbReference type="InterPro" id="IPR016032">
    <property type="entry name" value="Sig_transdc_resp-reg_C-effctor"/>
</dbReference>
<evidence type="ECO:0000256" key="1">
    <source>
        <dbReference type="SAM" id="Coils"/>
    </source>
</evidence>
<reference evidence="3 4" key="1">
    <citation type="journal article" date="2016" name="Front. Microbiol.">
        <title>Comparative Genomics Analysis of Streptomyces Species Reveals Their Adaptation to the Marine Environment and Their Diversity at the Genomic Level.</title>
        <authorList>
            <person name="Tian X."/>
            <person name="Zhang Z."/>
            <person name="Yang T."/>
            <person name="Chen M."/>
            <person name="Li J."/>
            <person name="Chen F."/>
            <person name="Yang J."/>
            <person name="Li W."/>
            <person name="Zhang B."/>
            <person name="Zhang Z."/>
            <person name="Wu J."/>
            <person name="Zhang C."/>
            <person name="Long L."/>
            <person name="Xiao J."/>
        </authorList>
    </citation>
    <scope>NUCLEOTIDE SEQUENCE [LARGE SCALE GENOMIC DNA]</scope>
    <source>
        <strain evidence="3 4">SCSIO 02100</strain>
    </source>
</reference>
<evidence type="ECO:0000313" key="3">
    <source>
        <dbReference type="EMBL" id="OEV05618.1"/>
    </source>
</evidence>